<dbReference type="SUPFAM" id="SSF103515">
    <property type="entry name" value="Autotransporter"/>
    <property type="match status" value="1"/>
</dbReference>
<proteinExistence type="predicted"/>
<sequence length="168" mass="18827">MRGSRSGRQVFSSLTSGYEFRTAASLVSPYARVQYYRTWLDGYAESDADVFNLAFTRQTFSQVMTSAGLRGTHSVPTAWGFMKLQGRLEYSQLVDDSGGARVGYADVSDDTWGMSLYEESKQTLALGFGVDFLLPYDITPGFAWQETIGLDEQKSRSGMFMFRMNIGF</sequence>
<accession>A0ABX0VJL7</accession>
<dbReference type="EMBL" id="SOYS01000002">
    <property type="protein sequence ID" value="NIY46800.1"/>
    <property type="molecule type" value="Genomic_DNA"/>
</dbReference>
<dbReference type="Pfam" id="PF03797">
    <property type="entry name" value="Autotransporter"/>
    <property type="match status" value="1"/>
</dbReference>
<gene>
    <name evidence="2" type="ORF">E2L00_04495</name>
</gene>
<reference evidence="2 3" key="1">
    <citation type="journal article" date="2020" name="Microorganisms">
        <title>Polyphasic Characterisation of Cedecea colo sp. nov., a New Enteric Bacterium Isolated from the Koala Hindgut.</title>
        <authorList>
            <person name="Boath J.M."/>
            <person name="Dakhal S."/>
            <person name="Van T.T.H."/>
            <person name="Moore R.J."/>
            <person name="Dekiwadia C."/>
            <person name="Macreadie I.G."/>
        </authorList>
    </citation>
    <scope>NUCLEOTIDE SEQUENCE [LARGE SCALE GENOMIC DNA]</scope>
    <source>
        <strain evidence="2 3">ZA</strain>
    </source>
</reference>
<comment type="caution">
    <text evidence="2">The sequence shown here is derived from an EMBL/GenBank/DDBJ whole genome shotgun (WGS) entry which is preliminary data.</text>
</comment>
<evidence type="ECO:0000313" key="3">
    <source>
        <dbReference type="Proteomes" id="UP000697927"/>
    </source>
</evidence>
<feature type="domain" description="Autotransporter" evidence="1">
    <location>
        <begin position="1"/>
        <end position="168"/>
    </location>
</feature>
<keyword evidence="3" id="KW-1185">Reference proteome</keyword>
<dbReference type="PROSITE" id="PS51208">
    <property type="entry name" value="AUTOTRANSPORTER"/>
    <property type="match status" value="1"/>
</dbReference>
<dbReference type="RefSeq" id="WP_167607641.1">
    <property type="nucleotide sequence ID" value="NZ_SOYS01000002.1"/>
</dbReference>
<dbReference type="Gene3D" id="2.40.128.130">
    <property type="entry name" value="Autotransporter beta-domain"/>
    <property type="match status" value="1"/>
</dbReference>
<protein>
    <submittedName>
        <fullName evidence="2">Autotransporter outer membrane beta-barrel domain-containing protein</fullName>
    </submittedName>
</protein>
<name>A0ABX0VJL7_9ENTR</name>
<organism evidence="2 3">
    <name type="scientific">Cedecea colo</name>
    <dbReference type="NCBI Taxonomy" id="2552946"/>
    <lineage>
        <taxon>Bacteria</taxon>
        <taxon>Pseudomonadati</taxon>
        <taxon>Pseudomonadota</taxon>
        <taxon>Gammaproteobacteria</taxon>
        <taxon>Enterobacterales</taxon>
        <taxon>Enterobacteriaceae</taxon>
        <taxon>Cedecea</taxon>
    </lineage>
</organism>
<dbReference type="InterPro" id="IPR036709">
    <property type="entry name" value="Autotransporte_beta_dom_sf"/>
</dbReference>
<evidence type="ECO:0000259" key="1">
    <source>
        <dbReference type="PROSITE" id="PS51208"/>
    </source>
</evidence>
<evidence type="ECO:0000313" key="2">
    <source>
        <dbReference type="EMBL" id="NIY46800.1"/>
    </source>
</evidence>
<dbReference type="InterPro" id="IPR005546">
    <property type="entry name" value="Autotransporte_beta"/>
</dbReference>
<dbReference type="Proteomes" id="UP000697927">
    <property type="component" value="Unassembled WGS sequence"/>
</dbReference>